<name>K9YWV2_DACS8</name>
<protein>
    <submittedName>
        <fullName evidence="2">Integral membrane protein</fullName>
    </submittedName>
</protein>
<dbReference type="Proteomes" id="UP000010482">
    <property type="component" value="Chromosome"/>
</dbReference>
<keyword evidence="1" id="KW-0472">Membrane</keyword>
<gene>
    <name evidence="2" type="ORF">Dacsa_2840</name>
</gene>
<keyword evidence="3" id="KW-1185">Reference proteome</keyword>
<dbReference type="AlphaFoldDB" id="K9YWV2"/>
<accession>K9YWV2</accession>
<dbReference type="STRING" id="13035.Dacsa_2840"/>
<evidence type="ECO:0000256" key="1">
    <source>
        <dbReference type="SAM" id="Phobius"/>
    </source>
</evidence>
<feature type="transmembrane region" description="Helical" evidence="1">
    <location>
        <begin position="229"/>
        <end position="250"/>
    </location>
</feature>
<feature type="transmembrane region" description="Helical" evidence="1">
    <location>
        <begin position="256"/>
        <end position="277"/>
    </location>
</feature>
<dbReference type="eggNOG" id="COG0392">
    <property type="taxonomic scope" value="Bacteria"/>
</dbReference>
<dbReference type="KEGG" id="dsl:Dacsa_2840"/>
<dbReference type="PATRIC" id="fig|13035.3.peg.3238"/>
<keyword evidence="1" id="KW-0812">Transmembrane</keyword>
<feature type="transmembrane region" description="Helical" evidence="1">
    <location>
        <begin position="150"/>
        <end position="168"/>
    </location>
</feature>
<proteinExistence type="predicted"/>
<reference evidence="2" key="1">
    <citation type="submission" date="2012-04" db="EMBL/GenBank/DDBJ databases">
        <title>Finished genome of Dactylococcopsis salina PCC 8305.</title>
        <authorList>
            <consortium name="US DOE Joint Genome Institute"/>
            <person name="Gugger M."/>
            <person name="Coursin T."/>
            <person name="Rippka R."/>
            <person name="Tandeau De Marsac N."/>
            <person name="Huntemann M."/>
            <person name="Wei C.-L."/>
            <person name="Han J."/>
            <person name="Detter J.C."/>
            <person name="Han C."/>
            <person name="Tapia R."/>
            <person name="Daligault H."/>
            <person name="Chen A."/>
            <person name="Krypides N."/>
            <person name="Mavromatis K."/>
            <person name="Markowitz V."/>
            <person name="Szeto E."/>
            <person name="Ivanova N."/>
            <person name="Ovchinnikova G."/>
            <person name="Pagani I."/>
            <person name="Pati A."/>
            <person name="Goodwin L."/>
            <person name="Peters L."/>
            <person name="Pitluck S."/>
            <person name="Woyke T."/>
            <person name="Kerfeld C."/>
        </authorList>
    </citation>
    <scope>NUCLEOTIDE SEQUENCE [LARGE SCALE GENOMIC DNA]</scope>
    <source>
        <strain evidence="2">PCC 8305</strain>
    </source>
</reference>
<evidence type="ECO:0000313" key="3">
    <source>
        <dbReference type="Proteomes" id="UP000010482"/>
    </source>
</evidence>
<evidence type="ECO:0000313" key="2">
    <source>
        <dbReference type="EMBL" id="AFZ51401.1"/>
    </source>
</evidence>
<dbReference type="OrthoDB" id="2542372at2"/>
<feature type="transmembrane region" description="Helical" evidence="1">
    <location>
        <begin position="195"/>
        <end position="217"/>
    </location>
</feature>
<dbReference type="RefSeq" id="WP_015230381.1">
    <property type="nucleotide sequence ID" value="NC_019780.1"/>
</dbReference>
<organism evidence="2 3">
    <name type="scientific">Dactylococcopsis salina (strain PCC 8305)</name>
    <name type="common">Myxobactron salinum</name>
    <dbReference type="NCBI Taxonomy" id="13035"/>
    <lineage>
        <taxon>Bacteria</taxon>
        <taxon>Bacillati</taxon>
        <taxon>Cyanobacteriota</taxon>
        <taxon>Cyanophyceae</taxon>
        <taxon>Nodosilineales</taxon>
        <taxon>Cymatolegaceae</taxon>
        <taxon>Dactylococcopsis</taxon>
    </lineage>
</organism>
<dbReference type="EMBL" id="CP003944">
    <property type="protein sequence ID" value="AFZ51401.1"/>
    <property type="molecule type" value="Genomic_DNA"/>
</dbReference>
<feature type="transmembrane region" description="Helical" evidence="1">
    <location>
        <begin position="38"/>
        <end position="60"/>
    </location>
</feature>
<feature type="transmembrane region" description="Helical" evidence="1">
    <location>
        <begin position="121"/>
        <end position="143"/>
    </location>
</feature>
<keyword evidence="1" id="KW-1133">Transmembrane helix</keyword>
<dbReference type="HOGENOM" id="CLU_051659_0_0_3"/>
<sequence length="302" mass="32982">MVKVLRWFIFGLTFFFLAKTFQQHWREVAAIELNQSQLISGAIGLFLTLIAHIWSGIVWAGIIRFLQQPAPLFWVLPVYLQTNLAKYLPGNVWHFYGRIRAVQLAGSSLEAATLTTLLEPLLMATAAVLIALFTIQGGGLIILENTVYQWLPLGFAGAILLVIHPRFFNPILQFLSNLKNQSSTEDILLIKHYPWLPLLGEIGFVGLRGSGFLVTIAGFQPLSVSEIPLLLGVFSLAWFLGLVVPSPGGIGVFESSAIALLSPSFSVAILLSSLALFRLISISAEAIAAGLSWGIKLVIRGC</sequence>